<proteinExistence type="predicted"/>
<dbReference type="EMBL" id="CYSF01000006">
    <property type="protein sequence ID" value="CUH83937.1"/>
    <property type="molecule type" value="Genomic_DNA"/>
</dbReference>
<name>A0A0P1H4B2_9RHOB</name>
<sequence>MTPNAPQQKTARQAAMKPWVRGLLLLSLALNLAVLGMVAGAYFRFGGPDSDKRPARTDQIAGAYTRALAPEDRRSIWRDMRKQSVQMPSRAEMRRTHAQVLALLRADPLDTDALASALGRQIEFGHARAELGQMLLVKHLSGMTAADRAAYADRLEDALKKRKPDHKDRGAKYKRQTD</sequence>
<organism evidence="2 3">
    <name type="scientific">Thalassovita mediterranea</name>
    <dbReference type="NCBI Taxonomy" id="340021"/>
    <lineage>
        <taxon>Bacteria</taxon>
        <taxon>Pseudomonadati</taxon>
        <taxon>Pseudomonadota</taxon>
        <taxon>Alphaproteobacteria</taxon>
        <taxon>Rhodobacterales</taxon>
        <taxon>Roseobacteraceae</taxon>
        <taxon>Thalassovita</taxon>
    </lineage>
</organism>
<dbReference type="Pfam" id="PF13801">
    <property type="entry name" value="Metal_resist"/>
    <property type="match status" value="1"/>
</dbReference>
<gene>
    <name evidence="2" type="ORF">TM5383_01141</name>
</gene>
<evidence type="ECO:0000313" key="2">
    <source>
        <dbReference type="EMBL" id="CUH83937.1"/>
    </source>
</evidence>
<dbReference type="STRING" id="340021.TM5383_01141"/>
<evidence type="ECO:0000256" key="1">
    <source>
        <dbReference type="SAM" id="MobiDB-lite"/>
    </source>
</evidence>
<keyword evidence="3" id="KW-1185">Reference proteome</keyword>
<dbReference type="AlphaFoldDB" id="A0A0P1H4B2"/>
<dbReference type="InterPro" id="IPR025961">
    <property type="entry name" value="Metal_resist"/>
</dbReference>
<dbReference type="Proteomes" id="UP000051681">
    <property type="component" value="Unassembled WGS sequence"/>
</dbReference>
<protein>
    <submittedName>
        <fullName evidence="2">Putative integral membrane protein</fullName>
    </submittedName>
</protein>
<accession>A0A0P1H4B2</accession>
<evidence type="ECO:0000313" key="3">
    <source>
        <dbReference type="Proteomes" id="UP000051681"/>
    </source>
</evidence>
<feature type="region of interest" description="Disordered" evidence="1">
    <location>
        <begin position="158"/>
        <end position="178"/>
    </location>
</feature>
<reference evidence="2 3" key="1">
    <citation type="submission" date="2015-09" db="EMBL/GenBank/DDBJ databases">
        <authorList>
            <consortium name="Swine Surveillance"/>
        </authorList>
    </citation>
    <scope>NUCLEOTIDE SEQUENCE [LARGE SCALE GENOMIC DNA]</scope>
    <source>
        <strain evidence="2 3">CECT 8383</strain>
    </source>
</reference>
<dbReference type="RefSeq" id="WP_076399996.1">
    <property type="nucleotide sequence ID" value="NZ_JBMYKQ010000004.1"/>
</dbReference>